<dbReference type="EMBL" id="BNCD01000012">
    <property type="protein sequence ID" value="GHH82428.1"/>
    <property type="molecule type" value="Genomic_DNA"/>
</dbReference>
<evidence type="ECO:0000256" key="2">
    <source>
        <dbReference type="SAM" id="SignalP"/>
    </source>
</evidence>
<feature type="region of interest" description="Disordered" evidence="1">
    <location>
        <begin position="53"/>
        <end position="72"/>
    </location>
</feature>
<evidence type="ECO:0000256" key="1">
    <source>
        <dbReference type="SAM" id="MobiDB-lite"/>
    </source>
</evidence>
<gene>
    <name evidence="4" type="ORF">GCM10018793_42240</name>
</gene>
<evidence type="ECO:0000259" key="3">
    <source>
        <dbReference type="Pfam" id="PF21340"/>
    </source>
</evidence>
<dbReference type="AlphaFoldDB" id="A0A919GDZ5"/>
<sequence length="271" mass="28366">MASSPARPGRRRARASAATALALAAVAAAGQLALQPAAAASPGAPRAAVFTDGFEDQSGTTPSGRWNTTVRDCSGTGTATVDSGKAHSGTKSVRVDGRTGYCNHAFVGTDLSAVSGGSLYVRFWINHSTPLPTGHVAFAAMRDANDGGRDLRMGGQNQALQWNRESDDATLPAQSPVGVSKSIPLPTNTWSCIEYGITGGNLTTWVNGRQIEGLIADGTPTQDVDQQWRSRSGWSPRLQNLRLGWESYADGNDTLWFDDVAVGTSQLGCGS</sequence>
<feature type="signal peptide" evidence="2">
    <location>
        <begin position="1"/>
        <end position="39"/>
    </location>
</feature>
<feature type="domain" description="Cip1-like core" evidence="3">
    <location>
        <begin position="54"/>
        <end position="264"/>
    </location>
</feature>
<dbReference type="Pfam" id="PF21340">
    <property type="entry name" value="Polysacc_lyase-like"/>
    <property type="match status" value="1"/>
</dbReference>
<feature type="compositionally biased region" description="Polar residues" evidence="1">
    <location>
        <begin position="57"/>
        <end position="72"/>
    </location>
</feature>
<comment type="caution">
    <text evidence="4">The sequence shown here is derived from an EMBL/GenBank/DDBJ whole genome shotgun (WGS) entry which is preliminary data.</text>
</comment>
<dbReference type="RefSeq" id="WP_189934335.1">
    <property type="nucleotide sequence ID" value="NZ_BNCD01000012.1"/>
</dbReference>
<keyword evidence="5" id="KW-1185">Reference proteome</keyword>
<protein>
    <recommendedName>
        <fullName evidence="3">Cip1-like core domain-containing protein</fullName>
    </recommendedName>
</protein>
<dbReference type="InterPro" id="IPR048955">
    <property type="entry name" value="Cip1-like_core"/>
</dbReference>
<evidence type="ECO:0000313" key="4">
    <source>
        <dbReference type="EMBL" id="GHH82428.1"/>
    </source>
</evidence>
<evidence type="ECO:0000313" key="5">
    <source>
        <dbReference type="Proteomes" id="UP000603708"/>
    </source>
</evidence>
<proteinExistence type="predicted"/>
<dbReference type="InterPro" id="IPR006311">
    <property type="entry name" value="TAT_signal"/>
</dbReference>
<dbReference type="PROSITE" id="PS51318">
    <property type="entry name" value="TAT"/>
    <property type="match status" value="1"/>
</dbReference>
<organism evidence="4 5">
    <name type="scientific">Streptomyces sulfonofaciens</name>
    <dbReference type="NCBI Taxonomy" id="68272"/>
    <lineage>
        <taxon>Bacteria</taxon>
        <taxon>Bacillati</taxon>
        <taxon>Actinomycetota</taxon>
        <taxon>Actinomycetes</taxon>
        <taxon>Kitasatosporales</taxon>
        <taxon>Streptomycetaceae</taxon>
        <taxon>Streptomyces</taxon>
    </lineage>
</organism>
<name>A0A919GDZ5_9ACTN</name>
<dbReference type="Proteomes" id="UP000603708">
    <property type="component" value="Unassembled WGS sequence"/>
</dbReference>
<feature type="chain" id="PRO_5038104009" description="Cip1-like core domain-containing protein" evidence="2">
    <location>
        <begin position="40"/>
        <end position="271"/>
    </location>
</feature>
<reference evidence="4" key="2">
    <citation type="submission" date="2020-09" db="EMBL/GenBank/DDBJ databases">
        <authorList>
            <person name="Sun Q."/>
            <person name="Ohkuma M."/>
        </authorList>
    </citation>
    <scope>NUCLEOTIDE SEQUENCE</scope>
    <source>
        <strain evidence="4">JCM 5069</strain>
    </source>
</reference>
<accession>A0A919GDZ5</accession>
<reference evidence="4" key="1">
    <citation type="journal article" date="2014" name="Int. J. Syst. Evol. Microbiol.">
        <title>Complete genome sequence of Corynebacterium casei LMG S-19264T (=DSM 44701T), isolated from a smear-ripened cheese.</title>
        <authorList>
            <consortium name="US DOE Joint Genome Institute (JGI-PGF)"/>
            <person name="Walter F."/>
            <person name="Albersmeier A."/>
            <person name="Kalinowski J."/>
            <person name="Ruckert C."/>
        </authorList>
    </citation>
    <scope>NUCLEOTIDE SEQUENCE</scope>
    <source>
        <strain evidence="4">JCM 5069</strain>
    </source>
</reference>
<keyword evidence="2" id="KW-0732">Signal</keyword>
<dbReference type="Gene3D" id="2.60.120.200">
    <property type="match status" value="1"/>
</dbReference>